<dbReference type="PANTHER" id="PTHR43731:SF14">
    <property type="entry name" value="PRESENILIN-ASSOCIATED RHOMBOID-LIKE PROTEIN, MITOCHONDRIAL"/>
    <property type="match status" value="1"/>
</dbReference>
<keyword evidence="4" id="KW-0378">Hydrolase</keyword>
<feature type="transmembrane region" description="Helical" evidence="7">
    <location>
        <begin position="159"/>
        <end position="179"/>
    </location>
</feature>
<feature type="transmembrane region" description="Helical" evidence="7">
    <location>
        <begin position="317"/>
        <end position="334"/>
    </location>
</feature>
<dbReference type="GO" id="GO:0006508">
    <property type="term" value="P:proteolysis"/>
    <property type="evidence" value="ECO:0007669"/>
    <property type="project" value="UniProtKB-KW"/>
</dbReference>
<keyword evidence="9" id="KW-0645">Protease</keyword>
<sequence length="343" mass="38459">MIGIDKFIKDIIEKLMSTNNYNVMEININDGLESNWIAVKDKEDFYDVLIFSSNFAIKNLNKQYIKEYIQSLLMDKGINLNIAILMDGEIESSFINFLDINLIKDISFMLDYNNRNIIYAGEGTRSIVEDIVSVPKQRENIYYNENDVNTNKKTTITKIIIGINIFMYLITAFLSGSIFTSDIRVLIFLGAKVNSFINNGEYYRLITAMFLHGGLIHLALNMYALNSIGPLVEIYFGKVKYLIIYFISGILSSYFSYLFSSSVSIGASGAIFGTLGATLIIAYKNRKKGGKEFLNNIISVIVINLVLGFSIPNVDNFGHIGGLIGGVIVTLLLMSRTKAKSTE</sequence>
<feature type="transmembrane region" description="Helical" evidence="7">
    <location>
        <begin position="202"/>
        <end position="220"/>
    </location>
</feature>
<evidence type="ECO:0000256" key="7">
    <source>
        <dbReference type="SAM" id="Phobius"/>
    </source>
</evidence>
<protein>
    <submittedName>
        <fullName evidence="9">Rhomboid family intramembrane serine protease</fullName>
    </submittedName>
</protein>
<dbReference type="EMBL" id="CP027776">
    <property type="protein sequence ID" value="AVP62736.1"/>
    <property type="molecule type" value="Genomic_DNA"/>
</dbReference>
<comment type="similarity">
    <text evidence="2">Belongs to the peptidase S54 family.</text>
</comment>
<dbReference type="AlphaFoldDB" id="A0AAU8YSX8"/>
<name>A0AAU8YSX8_CLOBO</name>
<evidence type="ECO:0000313" key="9">
    <source>
        <dbReference type="EMBL" id="AVP62736.1"/>
    </source>
</evidence>
<evidence type="ECO:0000256" key="6">
    <source>
        <dbReference type="ARBA" id="ARBA00023136"/>
    </source>
</evidence>
<dbReference type="GO" id="GO:0016020">
    <property type="term" value="C:membrane"/>
    <property type="evidence" value="ECO:0007669"/>
    <property type="project" value="UniProtKB-SubCell"/>
</dbReference>
<keyword evidence="6 7" id="KW-0472">Membrane</keyword>
<organism evidence="9 10">
    <name type="scientific">Clostridium botulinum</name>
    <dbReference type="NCBI Taxonomy" id="1491"/>
    <lineage>
        <taxon>Bacteria</taxon>
        <taxon>Bacillati</taxon>
        <taxon>Bacillota</taxon>
        <taxon>Clostridia</taxon>
        <taxon>Eubacteriales</taxon>
        <taxon>Clostridiaceae</taxon>
        <taxon>Clostridium</taxon>
    </lineage>
</organism>
<reference evidence="9 10" key="1">
    <citation type="submission" date="2018-01" db="EMBL/GenBank/DDBJ databases">
        <title>Genetic Diversity of Clostridium botulinum in seafood.</title>
        <authorList>
            <person name="Athira V."/>
            <person name="Arun Jyothi P.V."/>
            <person name="Lalitha K.V."/>
            <person name="Joseph T.C."/>
        </authorList>
    </citation>
    <scope>NUCLEOTIDE SEQUENCE [LARGE SCALE GENOMIC DNA]</scope>
    <source>
        <strain evidence="9 10">Mfbjulcb5</strain>
    </source>
</reference>
<dbReference type="Gene3D" id="1.20.1540.10">
    <property type="entry name" value="Rhomboid-like"/>
    <property type="match status" value="1"/>
</dbReference>
<dbReference type="GO" id="GO:0004252">
    <property type="term" value="F:serine-type endopeptidase activity"/>
    <property type="evidence" value="ECO:0007669"/>
    <property type="project" value="InterPro"/>
</dbReference>
<feature type="transmembrane region" description="Helical" evidence="7">
    <location>
        <begin position="265"/>
        <end position="281"/>
    </location>
</feature>
<feature type="transmembrane region" description="Helical" evidence="7">
    <location>
        <begin position="293"/>
        <end position="311"/>
    </location>
</feature>
<dbReference type="Pfam" id="PF01694">
    <property type="entry name" value="Rhomboid"/>
    <property type="match status" value="1"/>
</dbReference>
<evidence type="ECO:0000256" key="4">
    <source>
        <dbReference type="ARBA" id="ARBA00022801"/>
    </source>
</evidence>
<dbReference type="InterPro" id="IPR022764">
    <property type="entry name" value="Peptidase_S54_rhomboid_dom"/>
</dbReference>
<dbReference type="SUPFAM" id="SSF144091">
    <property type="entry name" value="Rhomboid-like"/>
    <property type="match status" value="1"/>
</dbReference>
<proteinExistence type="inferred from homology"/>
<evidence type="ECO:0000313" key="10">
    <source>
        <dbReference type="Proteomes" id="UP000238070"/>
    </source>
</evidence>
<evidence type="ECO:0000256" key="2">
    <source>
        <dbReference type="ARBA" id="ARBA00009045"/>
    </source>
</evidence>
<evidence type="ECO:0000256" key="5">
    <source>
        <dbReference type="ARBA" id="ARBA00022989"/>
    </source>
</evidence>
<dbReference type="PANTHER" id="PTHR43731">
    <property type="entry name" value="RHOMBOID PROTEASE"/>
    <property type="match status" value="1"/>
</dbReference>
<keyword evidence="5 7" id="KW-1133">Transmembrane helix</keyword>
<dbReference type="Proteomes" id="UP000238070">
    <property type="component" value="Chromosome"/>
</dbReference>
<dbReference type="InterPro" id="IPR050925">
    <property type="entry name" value="Rhomboid_protease_S54"/>
</dbReference>
<evidence type="ECO:0000256" key="1">
    <source>
        <dbReference type="ARBA" id="ARBA00004141"/>
    </source>
</evidence>
<keyword evidence="3 7" id="KW-0812">Transmembrane</keyword>
<feature type="transmembrane region" description="Helical" evidence="7">
    <location>
        <begin position="241"/>
        <end position="259"/>
    </location>
</feature>
<accession>A0AAU8YSX8</accession>
<comment type="subcellular location">
    <subcellularLocation>
        <location evidence="1">Membrane</location>
        <topology evidence="1">Multi-pass membrane protein</topology>
    </subcellularLocation>
</comment>
<evidence type="ECO:0000256" key="3">
    <source>
        <dbReference type="ARBA" id="ARBA00022692"/>
    </source>
</evidence>
<evidence type="ECO:0000259" key="8">
    <source>
        <dbReference type="Pfam" id="PF01694"/>
    </source>
</evidence>
<feature type="domain" description="Peptidase S54 rhomboid" evidence="8">
    <location>
        <begin position="200"/>
        <end position="335"/>
    </location>
</feature>
<dbReference type="InterPro" id="IPR035952">
    <property type="entry name" value="Rhomboid-like_sf"/>
</dbReference>
<gene>
    <name evidence="9" type="ORF">C3B64_00085</name>
</gene>